<feature type="domain" description="GGDEF" evidence="5">
    <location>
        <begin position="203"/>
        <end position="338"/>
    </location>
</feature>
<dbReference type="RefSeq" id="WP_116925145.1">
    <property type="nucleotide sequence ID" value="NZ_CP104377.1"/>
</dbReference>
<dbReference type="Gene3D" id="3.30.70.270">
    <property type="match status" value="1"/>
</dbReference>
<dbReference type="InterPro" id="IPR050469">
    <property type="entry name" value="Diguanylate_Cyclase"/>
</dbReference>
<feature type="domain" description="Response regulatory" evidence="4">
    <location>
        <begin position="22"/>
        <end position="139"/>
    </location>
</feature>
<dbReference type="PROSITE" id="PS50110">
    <property type="entry name" value="RESPONSE_REGULATORY"/>
    <property type="match status" value="1"/>
</dbReference>
<dbReference type="EMBL" id="CP104377">
    <property type="protein sequence ID" value="UXC18843.1"/>
    <property type="molecule type" value="Genomic_DNA"/>
</dbReference>
<dbReference type="SUPFAM" id="SSF55073">
    <property type="entry name" value="Nucleotide cyclase"/>
    <property type="match status" value="1"/>
</dbReference>
<evidence type="ECO:0000259" key="4">
    <source>
        <dbReference type="PROSITE" id="PS50110"/>
    </source>
</evidence>
<dbReference type="NCBIfam" id="TIGR00254">
    <property type="entry name" value="GGDEF"/>
    <property type="match status" value="1"/>
</dbReference>
<evidence type="ECO:0000256" key="1">
    <source>
        <dbReference type="ARBA" id="ARBA00012528"/>
    </source>
</evidence>
<dbReference type="InterPro" id="IPR001789">
    <property type="entry name" value="Sig_transdc_resp-reg_receiver"/>
</dbReference>
<accession>A0ABY5ZZH7</accession>
<dbReference type="Pfam" id="PF00990">
    <property type="entry name" value="GGDEF"/>
    <property type="match status" value="1"/>
</dbReference>
<evidence type="ECO:0000256" key="3">
    <source>
        <dbReference type="PROSITE-ProRule" id="PRU00169"/>
    </source>
</evidence>
<evidence type="ECO:0000313" key="7">
    <source>
        <dbReference type="Proteomes" id="UP001058290"/>
    </source>
</evidence>
<dbReference type="SUPFAM" id="SSF52172">
    <property type="entry name" value="CheY-like"/>
    <property type="match status" value="1"/>
</dbReference>
<evidence type="ECO:0000313" key="6">
    <source>
        <dbReference type="EMBL" id="UXC18843.1"/>
    </source>
</evidence>
<dbReference type="EC" id="2.7.7.65" evidence="1"/>
<dbReference type="CDD" id="cd01949">
    <property type="entry name" value="GGDEF"/>
    <property type="match status" value="1"/>
</dbReference>
<dbReference type="PROSITE" id="PS50887">
    <property type="entry name" value="GGDEF"/>
    <property type="match status" value="1"/>
</dbReference>
<gene>
    <name evidence="6" type="ORF">N4T19_01520</name>
</gene>
<dbReference type="InterPro" id="IPR011006">
    <property type="entry name" value="CheY-like_superfamily"/>
</dbReference>
<reference evidence="6" key="1">
    <citation type="submission" date="2022-09" db="EMBL/GenBank/DDBJ databases">
        <title>Bacterial diversity in gut of crayfish and pufferfish.</title>
        <authorList>
            <person name="Huang Y."/>
        </authorList>
    </citation>
    <scope>NUCLEOTIDE SEQUENCE</scope>
    <source>
        <strain evidence="6">PR12</strain>
    </source>
</reference>
<dbReference type="InterPro" id="IPR000160">
    <property type="entry name" value="GGDEF_dom"/>
</dbReference>
<protein>
    <recommendedName>
        <fullName evidence="1">diguanylate cyclase</fullName>
        <ecNumber evidence="1">2.7.7.65</ecNumber>
    </recommendedName>
</protein>
<evidence type="ECO:0000259" key="5">
    <source>
        <dbReference type="PROSITE" id="PS50887"/>
    </source>
</evidence>
<evidence type="ECO:0000256" key="2">
    <source>
        <dbReference type="ARBA" id="ARBA00034247"/>
    </source>
</evidence>
<dbReference type="Proteomes" id="UP001058290">
    <property type="component" value="Chromosome"/>
</dbReference>
<keyword evidence="3" id="KW-0597">Phosphoprotein</keyword>
<dbReference type="Gene3D" id="3.40.50.2300">
    <property type="match status" value="1"/>
</dbReference>
<dbReference type="InterPro" id="IPR043128">
    <property type="entry name" value="Rev_trsase/Diguanyl_cyclase"/>
</dbReference>
<dbReference type="SMART" id="SM00267">
    <property type="entry name" value="GGDEF"/>
    <property type="match status" value="1"/>
</dbReference>
<comment type="catalytic activity">
    <reaction evidence="2">
        <text>2 GTP = 3',3'-c-di-GMP + 2 diphosphate</text>
        <dbReference type="Rhea" id="RHEA:24898"/>
        <dbReference type="ChEBI" id="CHEBI:33019"/>
        <dbReference type="ChEBI" id="CHEBI:37565"/>
        <dbReference type="ChEBI" id="CHEBI:58805"/>
        <dbReference type="EC" id="2.7.7.65"/>
    </reaction>
</comment>
<keyword evidence="7" id="KW-1185">Reference proteome</keyword>
<dbReference type="SMART" id="SM00448">
    <property type="entry name" value="REC"/>
    <property type="match status" value="1"/>
</dbReference>
<feature type="modified residue" description="4-aspartylphosphate" evidence="3">
    <location>
        <position position="72"/>
    </location>
</feature>
<sequence length="338" mass="37324">MTPIPTLDENTSAGEPGELEVKVLLVDDQAIIGEAVRRMLSHEIGVSFHYCGDPKNAMEMAEHIQPTVILQDLVMPGVDGLDLVSQYRNNQKLRDLPIIVLSSKEDPKIKSQAFAVGANDYLVKLPDAVELIARLRYHSRAYLAMKQRDLANQALRLSQQQLLESNLALQRMTKLDGLTGLSNRRHFDEHLDLEWKRARRERIELSLLMIDVDFFKSYNDSFGHVMGDETLRSVAQVLAQSCSRSGDLVARYGGEEFAIILPNTSQDGACSLANSVRRAVQALAIAHVAPVADATVTVSIGVATMVPEQDLKPIALIQRADTGLYQAKESGRNRIGVA</sequence>
<dbReference type="InterPro" id="IPR029787">
    <property type="entry name" value="Nucleotide_cyclase"/>
</dbReference>
<proteinExistence type="predicted"/>
<name>A0ABY5ZZH7_9BURK</name>
<dbReference type="PANTHER" id="PTHR45138">
    <property type="entry name" value="REGULATORY COMPONENTS OF SENSORY TRANSDUCTION SYSTEM"/>
    <property type="match status" value="1"/>
</dbReference>
<dbReference type="PANTHER" id="PTHR45138:SF9">
    <property type="entry name" value="DIGUANYLATE CYCLASE DGCM-RELATED"/>
    <property type="match status" value="1"/>
</dbReference>
<organism evidence="6 7">
    <name type="scientific">Comamonas squillarum</name>
    <dbReference type="NCBI Taxonomy" id="2977320"/>
    <lineage>
        <taxon>Bacteria</taxon>
        <taxon>Pseudomonadati</taxon>
        <taxon>Pseudomonadota</taxon>
        <taxon>Betaproteobacteria</taxon>
        <taxon>Burkholderiales</taxon>
        <taxon>Comamonadaceae</taxon>
        <taxon>Comamonas</taxon>
    </lineage>
</organism>
<dbReference type="Pfam" id="PF00072">
    <property type="entry name" value="Response_reg"/>
    <property type="match status" value="1"/>
</dbReference>